<dbReference type="RefSeq" id="WP_108916262.1">
    <property type="nucleotide sequence ID" value="NZ_BGJY01000005.1"/>
</dbReference>
<evidence type="ECO:0000313" key="3">
    <source>
        <dbReference type="Proteomes" id="UP000245137"/>
    </source>
</evidence>
<evidence type="ECO:0000313" key="2">
    <source>
        <dbReference type="EMBL" id="PWB94893.1"/>
    </source>
</evidence>
<dbReference type="AlphaFoldDB" id="A0A2U1STH3"/>
<comment type="caution">
    <text evidence="2">The sequence shown here is derived from an EMBL/GenBank/DDBJ whole genome shotgun (WGS) entry which is preliminary data.</text>
</comment>
<dbReference type="CDD" id="cd00093">
    <property type="entry name" value="HTH_XRE"/>
    <property type="match status" value="1"/>
</dbReference>
<sequence>MDERISPLTGRTLKRDVRPLELRYKGLSVSIDMPGWYGEDDEDALHSGEDMKVSDRALCRLKARAEGLLQAEDIRRIRKKLGLTQKRASEIIGGGANAFQKYEAGDILVSRAMSNLLLLLDRQPDLLKVIEETGGEASAA</sequence>
<dbReference type="GO" id="GO:0003677">
    <property type="term" value="F:DNA binding"/>
    <property type="evidence" value="ECO:0007669"/>
    <property type="project" value="InterPro"/>
</dbReference>
<organism evidence="2 3">
    <name type="scientific">Methylosinus sporium</name>
    <dbReference type="NCBI Taxonomy" id="428"/>
    <lineage>
        <taxon>Bacteria</taxon>
        <taxon>Pseudomonadati</taxon>
        <taxon>Pseudomonadota</taxon>
        <taxon>Alphaproteobacteria</taxon>
        <taxon>Hyphomicrobiales</taxon>
        <taxon>Methylocystaceae</taxon>
        <taxon>Methylosinus</taxon>
    </lineage>
</organism>
<proteinExistence type="predicted"/>
<accession>A0A2U1STH3</accession>
<reference evidence="2 3" key="1">
    <citation type="journal article" date="2018" name="Appl. Microbiol. Biotechnol.">
        <title>Co-cultivation of the strictly anaerobic methanogen Methanosarcina barkeri with aerobic methanotrophs in an oxygen-limited membrane bioreactor.</title>
        <authorList>
            <person name="In 't Zandt M.H."/>
            <person name="van den Bosch T.J.M."/>
            <person name="Rijkers R."/>
            <person name="van Kessel M.A.H.J."/>
            <person name="Jetten M.S.M."/>
            <person name="Welte C.U."/>
        </authorList>
    </citation>
    <scope>NUCLEOTIDE SEQUENCE [LARGE SCALE GENOMIC DNA]</scope>
    <source>
        <strain evidence="2 3">DSM 17706</strain>
    </source>
</reference>
<dbReference type="Proteomes" id="UP000245137">
    <property type="component" value="Unassembled WGS sequence"/>
</dbReference>
<dbReference type="InterPro" id="IPR001387">
    <property type="entry name" value="Cro/C1-type_HTH"/>
</dbReference>
<dbReference type="NCBIfam" id="TIGR03830">
    <property type="entry name" value="CxxCG_CxxCG_HTH"/>
    <property type="match status" value="1"/>
</dbReference>
<name>A0A2U1STH3_METSR</name>
<dbReference type="InterPro" id="IPR022452">
    <property type="entry name" value="MqsA"/>
</dbReference>
<dbReference type="InterPro" id="IPR032758">
    <property type="entry name" value="MqsA/HigA-2"/>
</dbReference>
<dbReference type="OrthoDB" id="556502at2"/>
<evidence type="ECO:0000259" key="1">
    <source>
        <dbReference type="PROSITE" id="PS50943"/>
    </source>
</evidence>
<keyword evidence="3" id="KW-1185">Reference proteome</keyword>
<gene>
    <name evidence="2" type="ORF">C5689_05450</name>
</gene>
<dbReference type="Gene3D" id="1.10.260.40">
    <property type="entry name" value="lambda repressor-like DNA-binding domains"/>
    <property type="match status" value="1"/>
</dbReference>
<feature type="domain" description="HTH cro/C1-type" evidence="1">
    <location>
        <begin position="74"/>
        <end position="127"/>
    </location>
</feature>
<dbReference type="Pfam" id="PF15731">
    <property type="entry name" value="MqsA_antitoxin"/>
    <property type="match status" value="1"/>
</dbReference>
<dbReference type="EMBL" id="PUIV01000005">
    <property type="protein sequence ID" value="PWB94893.1"/>
    <property type="molecule type" value="Genomic_DNA"/>
</dbReference>
<protein>
    <submittedName>
        <fullName evidence="2">XRE family transcriptional regulator</fullName>
    </submittedName>
</protein>
<dbReference type="InterPro" id="IPR010982">
    <property type="entry name" value="Lambda_DNA-bd_dom_sf"/>
</dbReference>
<dbReference type="PROSITE" id="PS50943">
    <property type="entry name" value="HTH_CROC1"/>
    <property type="match status" value="1"/>
</dbReference>
<dbReference type="SUPFAM" id="SSF47413">
    <property type="entry name" value="lambda repressor-like DNA-binding domains"/>
    <property type="match status" value="1"/>
</dbReference>